<dbReference type="InterPro" id="IPR036365">
    <property type="entry name" value="PGBD-like_sf"/>
</dbReference>
<dbReference type="RefSeq" id="XP_020427433.1">
    <property type="nucleotide sequence ID" value="XM_020582130.1"/>
</dbReference>
<dbReference type="PANTHER" id="PTHR31011">
    <property type="entry name" value="PROTEIN STB2-RELATED"/>
    <property type="match status" value="1"/>
</dbReference>
<evidence type="ECO:0000259" key="5">
    <source>
        <dbReference type="Pfam" id="PF25995"/>
    </source>
</evidence>
<protein>
    <recommendedName>
        <fullName evidence="8">Peptidoglycan binding-like domain-containing protein</fullName>
    </recommendedName>
</protein>
<keyword evidence="3" id="KW-0472">Membrane</keyword>
<accession>D3BT82</accession>
<keyword evidence="3" id="KW-0812">Transmembrane</keyword>
<feature type="region of interest" description="Disordered" evidence="2">
    <location>
        <begin position="551"/>
        <end position="647"/>
    </location>
</feature>
<dbReference type="FunCoup" id="D3BT82">
    <property type="interactions" value="70"/>
</dbReference>
<keyword evidence="7" id="KW-1185">Reference proteome</keyword>
<dbReference type="InterPro" id="IPR038919">
    <property type="entry name" value="STB2/STB2"/>
</dbReference>
<dbReference type="InParanoid" id="D3BT82"/>
<dbReference type="Pfam" id="PF01471">
    <property type="entry name" value="PG_binding_1"/>
    <property type="match status" value="1"/>
</dbReference>
<reference evidence="6 7" key="1">
    <citation type="journal article" date="2011" name="Genome Res.">
        <title>Phylogeny-wide analysis of social amoeba genomes highlights ancient origins for complex intercellular communication.</title>
        <authorList>
            <person name="Heidel A.J."/>
            <person name="Lawal H.M."/>
            <person name="Felder M."/>
            <person name="Schilde C."/>
            <person name="Helps N.R."/>
            <person name="Tunggal B."/>
            <person name="Rivero F."/>
            <person name="John U."/>
            <person name="Schleicher M."/>
            <person name="Eichinger L."/>
            <person name="Platzer M."/>
            <person name="Noegel A.A."/>
            <person name="Schaap P."/>
            <person name="Gloeckner G."/>
        </authorList>
    </citation>
    <scope>NUCLEOTIDE SEQUENCE [LARGE SCALE GENOMIC DNA]</scope>
    <source>
        <strain evidence="7">ATCC 26659 / Pp 5 / PN500</strain>
    </source>
</reference>
<feature type="compositionally biased region" description="Low complexity" evidence="2">
    <location>
        <begin position="97"/>
        <end position="130"/>
    </location>
</feature>
<dbReference type="EMBL" id="ADBJ01000056">
    <property type="protein sequence ID" value="EFA75299.1"/>
    <property type="molecule type" value="Genomic_DNA"/>
</dbReference>
<dbReference type="OMA" id="YAVEEWI"/>
<dbReference type="InterPro" id="IPR059025">
    <property type="entry name" value="STB6_N"/>
</dbReference>
<evidence type="ECO:0000256" key="1">
    <source>
        <dbReference type="SAM" id="Coils"/>
    </source>
</evidence>
<evidence type="ECO:0000313" key="7">
    <source>
        <dbReference type="Proteomes" id="UP000001396"/>
    </source>
</evidence>
<keyword evidence="3" id="KW-1133">Transmembrane helix</keyword>
<gene>
    <name evidence="6" type="ORF">PPL_11375</name>
</gene>
<feature type="region of interest" description="Disordered" evidence="2">
    <location>
        <begin position="659"/>
        <end position="685"/>
    </location>
</feature>
<feature type="domain" description="Peptidoglycan binding-like" evidence="4">
    <location>
        <begin position="389"/>
        <end position="429"/>
    </location>
</feature>
<feature type="compositionally biased region" description="Polar residues" evidence="2">
    <location>
        <begin position="576"/>
        <end position="595"/>
    </location>
</feature>
<dbReference type="AlphaFoldDB" id="D3BT82"/>
<organism evidence="6 7">
    <name type="scientific">Heterostelium pallidum (strain ATCC 26659 / Pp 5 / PN500)</name>
    <name type="common">Cellular slime mold</name>
    <name type="synonym">Polysphondylium pallidum</name>
    <dbReference type="NCBI Taxonomy" id="670386"/>
    <lineage>
        <taxon>Eukaryota</taxon>
        <taxon>Amoebozoa</taxon>
        <taxon>Evosea</taxon>
        <taxon>Eumycetozoa</taxon>
        <taxon>Dictyostelia</taxon>
        <taxon>Acytosteliales</taxon>
        <taxon>Acytosteliaceae</taxon>
        <taxon>Heterostelium</taxon>
    </lineage>
</organism>
<feature type="compositionally biased region" description="Low complexity" evidence="2">
    <location>
        <begin position="603"/>
        <end position="640"/>
    </location>
</feature>
<dbReference type="InterPro" id="IPR036366">
    <property type="entry name" value="PGBDSf"/>
</dbReference>
<dbReference type="Pfam" id="PF25995">
    <property type="entry name" value="STB6_N"/>
    <property type="match status" value="1"/>
</dbReference>
<feature type="compositionally biased region" description="Low complexity" evidence="2">
    <location>
        <begin position="661"/>
        <end position="685"/>
    </location>
</feature>
<feature type="coiled-coil region" evidence="1">
    <location>
        <begin position="705"/>
        <end position="746"/>
    </location>
</feature>
<sequence length="889" mass="101137">MSNVGNNASTNPNPRITDDERRLLDSMEDSRDDSAFLNDESVDQVDPIEMELRRKMLSMLTTSTSQGGSESTKHQPPTRANILKKLHTHQTSEYVNNKDNNNSINLNSSNNSINTNSNNNNNNNNNNIKDYYNTNIYNDLDDYEGISNNNNNNNNNSNSNSNSNNNNNNNNNISQNNLSNTIGYGNINTNTNGNASGNGSGSFGDSYVTCERYRIAKIADEFKWDVVEHDCVLKEYRLYAVEEWIFKSSRLWSAVEYTGNQSDQIYVSVVRPTRRSTSETNNKQLQNMLSKAPSGSFYTIRTPLGQLVLANSSVSSHFGLNLIPIPNGDFDRHIETLKLNLLLKRLGCTRPKYQLSIQPLINNNNAYEKLRFESLANANQTNLQSVTNFVKEIQAALSHLNYLPLLTKIDGQYDQKLINAVKAFQTDFNKRNNAAKDKDQMLQVEGYIDQNTFKGIVTEIMSLRRKIESLGFKTPDNPIKNYIDFNELMKSFQDSYGIYPDAPGKNILTYLENINKMNQHHHQQQQFYYDSDDDENDENNSVKSENILDSASSFSETESSDGFNLPSSPIPLKNKSVVTSISTPTSDTSRHSSPSMIAANVNQQQQQQQMQQQHHHQSSSPTTNSPFSSSPVHAPSSAPHGQLLSRSNKGIPTALTEQSNHLLQQQQQHQQHGDSTTATSTTNTTPYYNEDIYEYFESVEDAEEKMKLKETIVKLEKMMEVQQTDYDKLKQEFETLSEHYADMKEQAARSMAIISTNEKLFQEIYNRWGKTIRKELPEIEEKINLNVDTIQSCSNRIKRLEDIVISVQKKNERNIFTIITSSLLSIVSLIAVGFAYLIMFFSGLKRKWYPSSKPKSSSEEIQRFISKQKIKISELIEDLDYNEDNDKVQ</sequence>
<dbReference type="Gene3D" id="1.10.101.10">
    <property type="entry name" value="PGBD-like superfamily/PGBD"/>
    <property type="match status" value="1"/>
</dbReference>
<feature type="compositionally biased region" description="Low complexity" evidence="2">
    <location>
        <begin position="147"/>
        <end position="179"/>
    </location>
</feature>
<feature type="transmembrane region" description="Helical" evidence="3">
    <location>
        <begin position="815"/>
        <end position="841"/>
    </location>
</feature>
<proteinExistence type="predicted"/>
<evidence type="ECO:0000259" key="4">
    <source>
        <dbReference type="Pfam" id="PF01471"/>
    </source>
</evidence>
<dbReference type="InterPro" id="IPR002477">
    <property type="entry name" value="Peptidoglycan-bd-like"/>
</dbReference>
<feature type="region of interest" description="Disordered" evidence="2">
    <location>
        <begin position="92"/>
        <end position="130"/>
    </location>
</feature>
<comment type="caution">
    <text evidence="6">The sequence shown here is derived from an EMBL/GenBank/DDBJ whole genome shotgun (WGS) entry which is preliminary data.</text>
</comment>
<evidence type="ECO:0000256" key="3">
    <source>
        <dbReference type="SAM" id="Phobius"/>
    </source>
</evidence>
<evidence type="ECO:0008006" key="8">
    <source>
        <dbReference type="Google" id="ProtNLM"/>
    </source>
</evidence>
<evidence type="ECO:0000256" key="2">
    <source>
        <dbReference type="SAM" id="MobiDB-lite"/>
    </source>
</evidence>
<feature type="domain" description="STB6-like N-terminal" evidence="5">
    <location>
        <begin position="206"/>
        <end position="346"/>
    </location>
</feature>
<feature type="region of interest" description="Disordered" evidence="2">
    <location>
        <begin position="143"/>
        <end position="179"/>
    </location>
</feature>
<dbReference type="GeneID" id="31366843"/>
<dbReference type="Proteomes" id="UP000001396">
    <property type="component" value="Unassembled WGS sequence"/>
</dbReference>
<name>D3BT82_HETP5</name>
<dbReference type="PANTHER" id="PTHR31011:SF2">
    <property type="entry name" value="PROTEIN STB2-RELATED"/>
    <property type="match status" value="1"/>
</dbReference>
<keyword evidence="1" id="KW-0175">Coiled coil</keyword>
<evidence type="ECO:0000313" key="6">
    <source>
        <dbReference type="EMBL" id="EFA75299.1"/>
    </source>
</evidence>
<dbReference type="STRING" id="670386.D3BT82"/>
<dbReference type="SUPFAM" id="SSF47090">
    <property type="entry name" value="PGBD-like"/>
    <property type="match status" value="1"/>
</dbReference>